<dbReference type="Proteomes" id="UP000241085">
    <property type="component" value="Unassembled WGS sequence"/>
</dbReference>
<gene>
    <name evidence="2" type="ORF">C1I63_05020</name>
</gene>
<evidence type="ECO:0000259" key="1">
    <source>
        <dbReference type="Pfam" id="PF19502"/>
    </source>
</evidence>
<organism evidence="2 3">
    <name type="scientific">Rathayibacter caricis DSM 15933</name>
    <dbReference type="NCBI Taxonomy" id="1328867"/>
    <lineage>
        <taxon>Bacteria</taxon>
        <taxon>Bacillati</taxon>
        <taxon>Actinomycetota</taxon>
        <taxon>Actinomycetes</taxon>
        <taxon>Micrococcales</taxon>
        <taxon>Microbacteriaceae</taxon>
        <taxon>Rathayibacter</taxon>
    </lineage>
</organism>
<dbReference type="InterPro" id="IPR045792">
    <property type="entry name" value="DUF6036"/>
</dbReference>
<feature type="domain" description="DUF6036" evidence="1">
    <location>
        <begin position="2"/>
        <end position="137"/>
    </location>
</feature>
<dbReference type="Pfam" id="PF19502">
    <property type="entry name" value="DUF6036"/>
    <property type="match status" value="1"/>
</dbReference>
<dbReference type="AlphaFoldDB" id="A0A2T4URW8"/>
<dbReference type="EMBL" id="PZPL01000001">
    <property type="protein sequence ID" value="PTL72268.1"/>
    <property type="molecule type" value="Genomic_DNA"/>
</dbReference>
<evidence type="ECO:0000313" key="2">
    <source>
        <dbReference type="EMBL" id="PTL72268.1"/>
    </source>
</evidence>
<name>A0A2T4URW8_9MICO</name>
<dbReference type="RefSeq" id="WP_107573996.1">
    <property type="nucleotide sequence ID" value="NZ_PZPL01000001.1"/>
</dbReference>
<proteinExistence type="predicted"/>
<keyword evidence="3" id="KW-1185">Reference proteome</keyword>
<evidence type="ECO:0000313" key="3">
    <source>
        <dbReference type="Proteomes" id="UP000241085"/>
    </source>
</evidence>
<accession>A0A2T4URW8</accession>
<comment type="caution">
    <text evidence="2">The sequence shown here is derived from an EMBL/GenBank/DDBJ whole genome shotgun (WGS) entry which is preliminary data.</text>
</comment>
<sequence length="168" mass="18650">MIGSQAILGSYSEDVLPERATMSREADIAPLEDDAQESLATRIDVLAGEWSPFDDEHGFYIQGVSVRTAYLPEGWAERVVRVEVESGSTGLCLDPHDLCAAKLGRNDIKDKEFVHELITAGLIDPAELRTRFEAIADQRLEGARRVAVRSFLRSYVDGRTVGEREDRA</sequence>
<reference evidence="2 3" key="1">
    <citation type="submission" date="2018-03" db="EMBL/GenBank/DDBJ databases">
        <title>Bacteriophage NCPPB3778 and a type I-E CRISPR drive the evolution of the US Biological Select Agent, Rathayibacter toxicus.</title>
        <authorList>
            <person name="Davis E.W.II."/>
            <person name="Tabima J.F."/>
            <person name="Weisberg A.J."/>
            <person name="Dantas Lopes L."/>
            <person name="Wiseman M.S."/>
            <person name="Wiseman M.S."/>
            <person name="Pupko T."/>
            <person name="Belcher M.S."/>
            <person name="Sechler A.J."/>
            <person name="Tancos M.A."/>
            <person name="Schroeder B.K."/>
            <person name="Murray T.D."/>
            <person name="Luster D.G."/>
            <person name="Schneider W.L."/>
            <person name="Rogers E."/>
            <person name="Andreote F.D."/>
            <person name="Grunwald N.J."/>
            <person name="Putnam M.L."/>
            <person name="Chang J.H."/>
        </authorList>
    </citation>
    <scope>NUCLEOTIDE SEQUENCE [LARGE SCALE GENOMIC DNA]</scope>
    <source>
        <strain evidence="2 3">DSM 15933</strain>
    </source>
</reference>
<protein>
    <recommendedName>
        <fullName evidence="1">DUF6036 domain-containing protein</fullName>
    </recommendedName>
</protein>